<name>A0A2N3IB05_9BACT</name>
<evidence type="ECO:0000256" key="1">
    <source>
        <dbReference type="SAM" id="Phobius"/>
    </source>
</evidence>
<accession>A0A2N3IB05</accession>
<dbReference type="Pfam" id="PF14126">
    <property type="entry name" value="DUF4293"/>
    <property type="match status" value="1"/>
</dbReference>
<proteinExistence type="predicted"/>
<dbReference type="EMBL" id="NKXO01000033">
    <property type="protein sequence ID" value="PKQ67470.1"/>
    <property type="molecule type" value="Genomic_DNA"/>
</dbReference>
<organism evidence="2 3">
    <name type="scientific">Raineya orbicola</name>
    <dbReference type="NCBI Taxonomy" id="2016530"/>
    <lineage>
        <taxon>Bacteria</taxon>
        <taxon>Pseudomonadati</taxon>
        <taxon>Bacteroidota</taxon>
        <taxon>Cytophagia</taxon>
        <taxon>Cytophagales</taxon>
        <taxon>Raineyaceae</taxon>
        <taxon>Raineya</taxon>
    </lineage>
</organism>
<evidence type="ECO:0008006" key="4">
    <source>
        <dbReference type="Google" id="ProtNLM"/>
    </source>
</evidence>
<feature type="transmembrane region" description="Helical" evidence="1">
    <location>
        <begin position="7"/>
        <end position="26"/>
    </location>
</feature>
<keyword evidence="1" id="KW-0812">Transmembrane</keyword>
<dbReference type="AlphaFoldDB" id="A0A2N3IB05"/>
<feature type="transmembrane region" description="Helical" evidence="1">
    <location>
        <begin position="122"/>
        <end position="143"/>
    </location>
</feature>
<dbReference type="OrthoDB" id="594989at2"/>
<evidence type="ECO:0000313" key="2">
    <source>
        <dbReference type="EMBL" id="PKQ67470.1"/>
    </source>
</evidence>
<reference evidence="2 3" key="1">
    <citation type="submission" date="2017-06" db="EMBL/GenBank/DDBJ databases">
        <title>Raineya orbicola gen. nov., sp. nov. a slightly thermophilic bacterium of the phylum Bacteroidetes and the description of Raineyaceae fam. nov.</title>
        <authorList>
            <person name="Albuquerque L."/>
            <person name="Polonia A.R.M."/>
            <person name="Barroso C."/>
            <person name="Froufe H.J.C."/>
            <person name="Lage O."/>
            <person name="Lobo-Da-Cunha A."/>
            <person name="Egas C."/>
            <person name="Da Costa M.S."/>
        </authorList>
    </citation>
    <scope>NUCLEOTIDE SEQUENCE [LARGE SCALE GENOMIC DNA]</scope>
    <source>
        <strain evidence="2 3">SPSPC-11</strain>
    </source>
</reference>
<keyword evidence="1" id="KW-1133">Transmembrane helix</keyword>
<dbReference type="RefSeq" id="WP_101359288.1">
    <property type="nucleotide sequence ID" value="NZ_NKXO01000033.1"/>
</dbReference>
<sequence>MIQRIQSVFLAAIAFVMTFFLFLPIWTKKDTQSGIELIINASGLKKLKGEEVLEEKSAIYIFILGFIAVILSVISLLSYRHRPRQIFLNLLNSLLIASATVASALLINDAEKLLLPEQKGEFQIGLFLPVVALICNMIANRFIRRDENLVRSADRIR</sequence>
<gene>
    <name evidence="2" type="ORF">Rain11_2023</name>
</gene>
<protein>
    <recommendedName>
        <fullName evidence="4">DUF4293 family protein</fullName>
    </recommendedName>
</protein>
<dbReference type="Proteomes" id="UP000233387">
    <property type="component" value="Unassembled WGS sequence"/>
</dbReference>
<evidence type="ECO:0000313" key="3">
    <source>
        <dbReference type="Proteomes" id="UP000233387"/>
    </source>
</evidence>
<keyword evidence="1" id="KW-0472">Membrane</keyword>
<keyword evidence="3" id="KW-1185">Reference proteome</keyword>
<comment type="caution">
    <text evidence="2">The sequence shown here is derived from an EMBL/GenBank/DDBJ whole genome shotgun (WGS) entry which is preliminary data.</text>
</comment>
<feature type="transmembrane region" description="Helical" evidence="1">
    <location>
        <begin position="86"/>
        <end position="107"/>
    </location>
</feature>
<dbReference type="InterPro" id="IPR025635">
    <property type="entry name" value="DUF4293"/>
</dbReference>
<feature type="transmembrane region" description="Helical" evidence="1">
    <location>
        <begin position="58"/>
        <end position="79"/>
    </location>
</feature>